<dbReference type="GO" id="GO:0043190">
    <property type="term" value="C:ATP-binding cassette (ABC) transporter complex"/>
    <property type="evidence" value="ECO:0007669"/>
    <property type="project" value="InterPro"/>
</dbReference>
<comment type="similarity">
    <text evidence="2 6">Belongs to the ABC-3 integral membrane protein family.</text>
</comment>
<dbReference type="GO" id="GO:0010043">
    <property type="term" value="P:response to zinc ion"/>
    <property type="evidence" value="ECO:0007669"/>
    <property type="project" value="TreeGrafter"/>
</dbReference>
<dbReference type="InterPro" id="IPR001626">
    <property type="entry name" value="ABC_TroCD"/>
</dbReference>
<comment type="caution">
    <text evidence="8">The sequence shown here is derived from an EMBL/GenBank/DDBJ whole genome shotgun (WGS) entry which is preliminary data.</text>
</comment>
<dbReference type="PANTHER" id="PTHR30477">
    <property type="entry name" value="ABC-TRANSPORTER METAL-BINDING PROTEIN"/>
    <property type="match status" value="1"/>
</dbReference>
<evidence type="ECO:0000256" key="2">
    <source>
        <dbReference type="ARBA" id="ARBA00008034"/>
    </source>
</evidence>
<dbReference type="EMBL" id="VULY01000018">
    <property type="protein sequence ID" value="MSR92951.1"/>
    <property type="molecule type" value="Genomic_DNA"/>
</dbReference>
<keyword evidence="9" id="KW-1185">Reference proteome</keyword>
<dbReference type="Proteomes" id="UP000434409">
    <property type="component" value="Unassembled WGS sequence"/>
</dbReference>
<sequence>MTILQYGFMQRAFLVGILLAVITPCIGMTIVLKRMSMIGDALSHASLSGVAIGLLLGSNPVLGAAAICVAAALGIEGIRRKLPRYSEMAIAIVMSAGIGLAGVLSGFVKNSANFNSFLFGSIVAISREELFLVCGISLLVLLTVIFLYRELFYIAFDENAARISGVPVDRINFIFTVLTALTVSVASRTVGALIVSSMLVVPIAGGMQMGKSYRGVLVFAVIIAVSTTVGGLLLSYHFGLKPGGTIVLLEVLWFLIVLVGRVLWRQRR</sequence>
<feature type="transmembrane region" description="Helical" evidence="7">
    <location>
        <begin position="12"/>
        <end position="32"/>
    </location>
</feature>
<evidence type="ECO:0000256" key="3">
    <source>
        <dbReference type="ARBA" id="ARBA00022692"/>
    </source>
</evidence>
<protein>
    <submittedName>
        <fullName evidence="8">Metal ABC transporter permease</fullName>
    </submittedName>
</protein>
<dbReference type="AlphaFoldDB" id="A0A6N7UQU0"/>
<feature type="transmembrane region" description="Helical" evidence="7">
    <location>
        <begin position="130"/>
        <end position="148"/>
    </location>
</feature>
<evidence type="ECO:0000313" key="8">
    <source>
        <dbReference type="EMBL" id="MSR92951.1"/>
    </source>
</evidence>
<dbReference type="GO" id="GO:0055085">
    <property type="term" value="P:transmembrane transport"/>
    <property type="evidence" value="ECO:0007669"/>
    <property type="project" value="InterPro"/>
</dbReference>
<feature type="transmembrane region" description="Helical" evidence="7">
    <location>
        <begin position="244"/>
        <end position="264"/>
    </location>
</feature>
<evidence type="ECO:0000256" key="1">
    <source>
        <dbReference type="ARBA" id="ARBA00004141"/>
    </source>
</evidence>
<dbReference type="SUPFAM" id="SSF81345">
    <property type="entry name" value="ABC transporter involved in vitamin B12 uptake, BtuC"/>
    <property type="match status" value="1"/>
</dbReference>
<name>A0A6N7UQU0_9FIRM</name>
<keyword evidence="6" id="KW-0813">Transport</keyword>
<feature type="transmembrane region" description="Helical" evidence="7">
    <location>
        <begin position="52"/>
        <end position="75"/>
    </location>
</feature>
<dbReference type="InterPro" id="IPR037294">
    <property type="entry name" value="ABC_BtuC-like"/>
</dbReference>
<comment type="subcellular location">
    <subcellularLocation>
        <location evidence="6">Cell membrane</location>
        <topology evidence="6">Multi-pass membrane protein</topology>
    </subcellularLocation>
    <subcellularLocation>
        <location evidence="1">Membrane</location>
        <topology evidence="1">Multi-pass membrane protein</topology>
    </subcellularLocation>
</comment>
<evidence type="ECO:0000256" key="7">
    <source>
        <dbReference type="SAM" id="Phobius"/>
    </source>
</evidence>
<evidence type="ECO:0000256" key="5">
    <source>
        <dbReference type="ARBA" id="ARBA00023136"/>
    </source>
</evidence>
<dbReference type="RefSeq" id="WP_154475565.1">
    <property type="nucleotide sequence ID" value="NZ_VULY01000018.1"/>
</dbReference>
<evidence type="ECO:0000313" key="9">
    <source>
        <dbReference type="Proteomes" id="UP000434409"/>
    </source>
</evidence>
<accession>A0A6N7UQU0</accession>
<feature type="transmembrane region" description="Helical" evidence="7">
    <location>
        <begin position="168"/>
        <end position="186"/>
    </location>
</feature>
<proteinExistence type="inferred from homology"/>
<feature type="transmembrane region" description="Helical" evidence="7">
    <location>
        <begin position="216"/>
        <end position="238"/>
    </location>
</feature>
<dbReference type="PANTHER" id="PTHR30477:SF0">
    <property type="entry name" value="METAL TRANSPORT SYSTEM MEMBRANE PROTEIN TM_0125-RELATED"/>
    <property type="match status" value="1"/>
</dbReference>
<keyword evidence="5 7" id="KW-0472">Membrane</keyword>
<gene>
    <name evidence="8" type="ORF">FYJ34_01330</name>
</gene>
<dbReference type="Gene3D" id="1.10.3470.10">
    <property type="entry name" value="ABC transporter involved in vitamin B12 uptake, BtuC"/>
    <property type="match status" value="1"/>
</dbReference>
<feature type="transmembrane region" description="Helical" evidence="7">
    <location>
        <begin position="87"/>
        <end position="108"/>
    </location>
</feature>
<evidence type="ECO:0000256" key="4">
    <source>
        <dbReference type="ARBA" id="ARBA00022989"/>
    </source>
</evidence>
<organism evidence="8 9">
    <name type="scientific">Suipraeoptans intestinalis</name>
    <dbReference type="NCBI Taxonomy" id="2606628"/>
    <lineage>
        <taxon>Bacteria</taxon>
        <taxon>Bacillati</taxon>
        <taxon>Bacillota</taxon>
        <taxon>Clostridia</taxon>
        <taxon>Lachnospirales</taxon>
        <taxon>Lachnospiraceae</taxon>
        <taxon>Suipraeoptans</taxon>
    </lineage>
</organism>
<keyword evidence="4 7" id="KW-1133">Transmembrane helix</keyword>
<reference evidence="8 9" key="1">
    <citation type="submission" date="2019-08" db="EMBL/GenBank/DDBJ databases">
        <title>In-depth cultivation of the pig gut microbiome towards novel bacterial diversity and tailored functional studies.</title>
        <authorList>
            <person name="Wylensek D."/>
            <person name="Hitch T.C.A."/>
            <person name="Clavel T."/>
        </authorList>
    </citation>
    <scope>NUCLEOTIDE SEQUENCE [LARGE SCALE GENOMIC DNA]</scope>
    <source>
        <strain evidence="8 9">68-1-5</strain>
    </source>
</reference>
<dbReference type="CDD" id="cd06550">
    <property type="entry name" value="TM_ABC_iron-siderophores_like"/>
    <property type="match status" value="1"/>
</dbReference>
<evidence type="ECO:0000256" key="6">
    <source>
        <dbReference type="RuleBase" id="RU003943"/>
    </source>
</evidence>
<dbReference type="Pfam" id="PF00950">
    <property type="entry name" value="ABC-3"/>
    <property type="match status" value="1"/>
</dbReference>
<keyword evidence="3 6" id="KW-0812">Transmembrane</keyword>